<organism evidence="11 12">
    <name type="scientific">Salvia divinorum</name>
    <name type="common">Maria pastora</name>
    <name type="synonym">Diviner's sage</name>
    <dbReference type="NCBI Taxonomy" id="28513"/>
    <lineage>
        <taxon>Eukaryota</taxon>
        <taxon>Viridiplantae</taxon>
        <taxon>Streptophyta</taxon>
        <taxon>Embryophyta</taxon>
        <taxon>Tracheophyta</taxon>
        <taxon>Spermatophyta</taxon>
        <taxon>Magnoliopsida</taxon>
        <taxon>eudicotyledons</taxon>
        <taxon>Gunneridae</taxon>
        <taxon>Pentapetalae</taxon>
        <taxon>asterids</taxon>
        <taxon>lamiids</taxon>
        <taxon>Lamiales</taxon>
        <taxon>Lamiaceae</taxon>
        <taxon>Nepetoideae</taxon>
        <taxon>Mentheae</taxon>
        <taxon>Salviinae</taxon>
        <taxon>Salvia</taxon>
        <taxon>Salvia subgen. Calosphace</taxon>
    </lineage>
</organism>
<feature type="region of interest" description="Disordered" evidence="9">
    <location>
        <begin position="368"/>
        <end position="405"/>
    </location>
</feature>
<comment type="catalytic activity">
    <reaction evidence="8">
        <text>L-cysteinyl-[protein] + hexadecanoyl-CoA = S-hexadecanoyl-L-cysteinyl-[protein] + CoA</text>
        <dbReference type="Rhea" id="RHEA:36683"/>
        <dbReference type="Rhea" id="RHEA-COMP:10131"/>
        <dbReference type="Rhea" id="RHEA-COMP:11032"/>
        <dbReference type="ChEBI" id="CHEBI:29950"/>
        <dbReference type="ChEBI" id="CHEBI:57287"/>
        <dbReference type="ChEBI" id="CHEBI:57379"/>
        <dbReference type="ChEBI" id="CHEBI:74151"/>
        <dbReference type="EC" id="2.3.1.225"/>
    </reaction>
</comment>
<comment type="domain">
    <text evidence="8">The DHHC domain is required for palmitoyltransferase activity.</text>
</comment>
<feature type="transmembrane region" description="Helical" evidence="8">
    <location>
        <begin position="81"/>
        <end position="100"/>
    </location>
</feature>
<feature type="compositionally biased region" description="Polar residues" evidence="9">
    <location>
        <begin position="394"/>
        <end position="405"/>
    </location>
</feature>
<evidence type="ECO:0000256" key="7">
    <source>
        <dbReference type="ARBA" id="ARBA00023315"/>
    </source>
</evidence>
<evidence type="ECO:0000256" key="1">
    <source>
        <dbReference type="ARBA" id="ARBA00004127"/>
    </source>
</evidence>
<feature type="transmembrane region" description="Helical" evidence="8">
    <location>
        <begin position="49"/>
        <end position="69"/>
    </location>
</feature>
<evidence type="ECO:0000256" key="3">
    <source>
        <dbReference type="ARBA" id="ARBA00022679"/>
    </source>
</evidence>
<evidence type="ECO:0000313" key="11">
    <source>
        <dbReference type="EMBL" id="KAL1553914.1"/>
    </source>
</evidence>
<accession>A0ABD1HFR4</accession>
<evidence type="ECO:0000256" key="8">
    <source>
        <dbReference type="RuleBase" id="RU079119"/>
    </source>
</evidence>
<dbReference type="PROSITE" id="PS50216">
    <property type="entry name" value="DHHC"/>
    <property type="match status" value="1"/>
</dbReference>
<keyword evidence="3 8" id="KW-0808">Transferase</keyword>
<dbReference type="EC" id="2.3.1.225" evidence="8"/>
<evidence type="ECO:0000256" key="2">
    <source>
        <dbReference type="ARBA" id="ARBA00008574"/>
    </source>
</evidence>
<keyword evidence="4 8" id="KW-0812">Transmembrane</keyword>
<keyword evidence="7 8" id="KW-0012">Acyltransferase</keyword>
<evidence type="ECO:0000256" key="5">
    <source>
        <dbReference type="ARBA" id="ARBA00022989"/>
    </source>
</evidence>
<protein>
    <recommendedName>
        <fullName evidence="8">S-acyltransferase</fullName>
        <ecNumber evidence="8">2.3.1.225</ecNumber>
    </recommendedName>
    <alternativeName>
        <fullName evidence="8">Palmitoyltransferase</fullName>
    </alternativeName>
</protein>
<dbReference type="Proteomes" id="UP001567538">
    <property type="component" value="Unassembled WGS sequence"/>
</dbReference>
<dbReference type="AlphaFoldDB" id="A0ABD1HFR4"/>
<dbReference type="PANTHER" id="PTHR22883">
    <property type="entry name" value="ZINC FINGER DHHC DOMAIN CONTAINING PROTEIN"/>
    <property type="match status" value="1"/>
</dbReference>
<dbReference type="EMBL" id="JBEAFC010000006">
    <property type="protein sequence ID" value="KAL1553914.1"/>
    <property type="molecule type" value="Genomic_DNA"/>
</dbReference>
<keyword evidence="6 8" id="KW-0472">Membrane</keyword>
<evidence type="ECO:0000313" key="12">
    <source>
        <dbReference type="Proteomes" id="UP001567538"/>
    </source>
</evidence>
<feature type="domain" description="Palmitoyltransferase DHHC" evidence="10">
    <location>
        <begin position="156"/>
        <end position="276"/>
    </location>
</feature>
<dbReference type="InterPro" id="IPR001594">
    <property type="entry name" value="Palmitoyltrfase_DHHC"/>
</dbReference>
<comment type="similarity">
    <text evidence="2 8">Belongs to the DHHC palmitoyltransferase family.</text>
</comment>
<evidence type="ECO:0000256" key="4">
    <source>
        <dbReference type="ARBA" id="ARBA00022692"/>
    </source>
</evidence>
<proteinExistence type="inferred from homology"/>
<reference evidence="11 12" key="1">
    <citation type="submission" date="2024-06" db="EMBL/GenBank/DDBJ databases">
        <title>A chromosome level genome sequence of Diviner's sage (Salvia divinorum).</title>
        <authorList>
            <person name="Ford S.A."/>
            <person name="Ro D.-K."/>
            <person name="Ness R.W."/>
            <person name="Phillips M.A."/>
        </authorList>
    </citation>
    <scope>NUCLEOTIDE SEQUENCE [LARGE SCALE GENOMIC DNA]</scope>
    <source>
        <strain evidence="11">SAF-2024a</strain>
        <tissue evidence="11">Leaf</tissue>
    </source>
</reference>
<dbReference type="PANTHER" id="PTHR22883:SF391">
    <property type="entry name" value="PROTEIN S-ACYLTRANSFERASE 3-RELATED"/>
    <property type="match status" value="1"/>
</dbReference>
<comment type="caution">
    <text evidence="11">The sequence shown here is derived from an EMBL/GenBank/DDBJ whole genome shotgun (WGS) entry which is preliminary data.</text>
</comment>
<feature type="transmembrane region" description="Helical" evidence="8">
    <location>
        <begin position="244"/>
        <end position="266"/>
    </location>
</feature>
<feature type="transmembrane region" description="Helical" evidence="8">
    <location>
        <begin position="201"/>
        <end position="224"/>
    </location>
</feature>
<keyword evidence="5 8" id="KW-1133">Transmembrane helix</keyword>
<comment type="subcellular location">
    <subcellularLocation>
        <location evidence="1">Endomembrane system</location>
        <topology evidence="1">Multi-pass membrane protein</topology>
    </subcellularLocation>
</comment>
<dbReference type="GO" id="GO:0019706">
    <property type="term" value="F:protein-cysteine S-palmitoyltransferase activity"/>
    <property type="evidence" value="ECO:0007669"/>
    <property type="project" value="UniProtKB-EC"/>
</dbReference>
<gene>
    <name evidence="11" type="ORF">AAHA92_14531</name>
</gene>
<keyword evidence="12" id="KW-1185">Reference proteome</keyword>
<evidence type="ECO:0000256" key="6">
    <source>
        <dbReference type="ARBA" id="ARBA00023136"/>
    </source>
</evidence>
<dbReference type="InterPro" id="IPR039859">
    <property type="entry name" value="PFA4/ZDH16/20/ERF2-like"/>
</dbReference>
<evidence type="ECO:0000256" key="9">
    <source>
        <dbReference type="SAM" id="MobiDB-lite"/>
    </source>
</evidence>
<name>A0ABD1HFR4_SALDI</name>
<evidence type="ECO:0000259" key="10">
    <source>
        <dbReference type="Pfam" id="PF01529"/>
    </source>
</evidence>
<dbReference type="GO" id="GO:0012505">
    <property type="term" value="C:endomembrane system"/>
    <property type="evidence" value="ECO:0007669"/>
    <property type="project" value="UniProtKB-SubCell"/>
</dbReference>
<dbReference type="Pfam" id="PF01529">
    <property type="entry name" value="DHHC"/>
    <property type="match status" value="1"/>
</dbReference>
<sequence>MRNQDFVAAPPKWMGPPTLTKKRLYQVWKGRNIFLCGGRLILGPDMRSALLTTIIIGGPALAFCSKMYLRIPTGDLSSGHAVSIVGLVLTLLDLIFLFITSTRNPGIIPRNTKPPISDCVSLRSFPSIEWIAGVNPEVKPPRTKDVIVNGYTVKVKYCDTCLLYRPPRASHCSTCNNCIQRFDHHCPWLNQCIGARNYCTFILFITTSTILCVYVFTFSLLNLLKTSGWTWRVFSNDVMLVSLIVYSFIAVWFVGGLSVFHYYLIFTNQTTYENFRSMYSKRENPYNIGAIKNLEEILSSKPAPSLVNFREWVTEEEEGTFAESVTKRYGGNINGQIDVEHSFYGKDGKPLPKFVDIFEENPKVDKGGKSATNTFFLPFNDDQRNGASDDETSQRTSMAVSQRKL</sequence>